<sequence>MANQSEDLSLHSKSNCFGCQNRVADAPLSPAQCHPASIVFDANHDGPIVTNSDGVIGSAFVEITESSIDIGKLTSTYASCDECGAIATFIGVTRNHFHGRPVARLEYEAYTSMAMKQMSHIVRSVFSQYSQVHRVVISHRIGAVPVREASVFIAVTTEHRESGLAAVAFAINTLKEKVPVWKREFYTTGEAITHDGDEESVWKRNSEFSSPKATHS</sequence>
<dbReference type="GO" id="GO:0006777">
    <property type="term" value="P:Mo-molybdopterin cofactor biosynthetic process"/>
    <property type="evidence" value="ECO:0007669"/>
    <property type="project" value="InterPro"/>
</dbReference>
<dbReference type="InterPro" id="IPR003448">
    <property type="entry name" value="Mopterin_biosynth_MoaE"/>
</dbReference>
<dbReference type="AlphaFoldDB" id="A0A0S4JUE0"/>
<dbReference type="SUPFAM" id="SSF54690">
    <property type="entry name" value="Molybdopterin synthase subunit MoaE"/>
    <property type="match status" value="1"/>
</dbReference>
<evidence type="ECO:0000313" key="1">
    <source>
        <dbReference type="EMBL" id="CUG93832.1"/>
    </source>
</evidence>
<dbReference type="CDD" id="cd00756">
    <property type="entry name" value="MoaE"/>
    <property type="match status" value="1"/>
</dbReference>
<proteinExistence type="predicted"/>
<dbReference type="InterPro" id="IPR036563">
    <property type="entry name" value="MoaE_sf"/>
</dbReference>
<dbReference type="EMBL" id="CYKH01002199">
    <property type="protein sequence ID" value="CUG93832.1"/>
    <property type="molecule type" value="Genomic_DNA"/>
</dbReference>
<dbReference type="Pfam" id="PF02391">
    <property type="entry name" value="MoaE"/>
    <property type="match status" value="1"/>
</dbReference>
<name>A0A0S4JUE0_BODSA</name>
<dbReference type="Gene3D" id="3.90.1170.40">
    <property type="entry name" value="Molybdopterin biosynthesis MoaE subunit"/>
    <property type="match status" value="1"/>
</dbReference>
<dbReference type="VEuPathDB" id="TriTrypDB:BSAL_45210"/>
<dbReference type="Proteomes" id="UP000051952">
    <property type="component" value="Unassembled WGS sequence"/>
</dbReference>
<reference evidence="2" key="1">
    <citation type="submission" date="2015-09" db="EMBL/GenBank/DDBJ databases">
        <authorList>
            <consortium name="Pathogen Informatics"/>
        </authorList>
    </citation>
    <scope>NUCLEOTIDE SEQUENCE [LARGE SCALE GENOMIC DNA]</scope>
    <source>
        <strain evidence="2">Lake Konstanz</strain>
    </source>
</reference>
<dbReference type="OrthoDB" id="5531344at2759"/>
<gene>
    <name evidence="1" type="ORF">BSAL_45210</name>
</gene>
<protein>
    <submittedName>
        <fullName evidence="1">Molybdenum cofactor synthesis protein 2 large subunit, putative</fullName>
    </submittedName>
</protein>
<evidence type="ECO:0000313" key="2">
    <source>
        <dbReference type="Proteomes" id="UP000051952"/>
    </source>
</evidence>
<organism evidence="1 2">
    <name type="scientific">Bodo saltans</name>
    <name type="common">Flagellated protozoan</name>
    <dbReference type="NCBI Taxonomy" id="75058"/>
    <lineage>
        <taxon>Eukaryota</taxon>
        <taxon>Discoba</taxon>
        <taxon>Euglenozoa</taxon>
        <taxon>Kinetoplastea</taxon>
        <taxon>Metakinetoplastina</taxon>
        <taxon>Eubodonida</taxon>
        <taxon>Bodonidae</taxon>
        <taxon>Bodo</taxon>
    </lineage>
</organism>
<dbReference type="PANTHER" id="PTHR23404">
    <property type="entry name" value="MOLYBDOPTERIN SYNTHASE RELATED"/>
    <property type="match status" value="1"/>
</dbReference>
<keyword evidence="2" id="KW-1185">Reference proteome</keyword>
<accession>A0A0S4JUE0</accession>